<dbReference type="InterPro" id="IPR000524">
    <property type="entry name" value="Tscrpt_reg_HTH_GntR"/>
</dbReference>
<dbReference type="Gene3D" id="1.10.10.10">
    <property type="entry name" value="Winged helix-like DNA-binding domain superfamily/Winged helix DNA-binding domain"/>
    <property type="match status" value="1"/>
</dbReference>
<keyword evidence="6" id="KW-1185">Reference proteome</keyword>
<dbReference type="InterPro" id="IPR036390">
    <property type="entry name" value="WH_DNA-bd_sf"/>
</dbReference>
<dbReference type="PANTHER" id="PTHR43537">
    <property type="entry name" value="TRANSCRIPTIONAL REGULATOR, GNTR FAMILY"/>
    <property type="match status" value="1"/>
</dbReference>
<accession>A0A1M7A9M2</accession>
<keyword evidence="3" id="KW-0804">Transcription</keyword>
<evidence type="ECO:0000256" key="1">
    <source>
        <dbReference type="ARBA" id="ARBA00023015"/>
    </source>
</evidence>
<dbReference type="RefSeq" id="WP_149777934.1">
    <property type="nucleotide sequence ID" value="NZ_FRCB01000001.1"/>
</dbReference>
<evidence type="ECO:0000256" key="2">
    <source>
        <dbReference type="ARBA" id="ARBA00023125"/>
    </source>
</evidence>
<feature type="domain" description="HTH gntR-type" evidence="4">
    <location>
        <begin position="8"/>
        <end position="76"/>
    </location>
</feature>
<dbReference type="Gene3D" id="1.20.120.530">
    <property type="entry name" value="GntR ligand-binding domain-like"/>
    <property type="match status" value="1"/>
</dbReference>
<dbReference type="AlphaFoldDB" id="A0A1M7A9M2"/>
<dbReference type="Proteomes" id="UP000322545">
    <property type="component" value="Unassembled WGS sequence"/>
</dbReference>
<evidence type="ECO:0000313" key="6">
    <source>
        <dbReference type="Proteomes" id="UP000322545"/>
    </source>
</evidence>
<dbReference type="InterPro" id="IPR036388">
    <property type="entry name" value="WH-like_DNA-bd_sf"/>
</dbReference>
<proteinExistence type="predicted"/>
<organism evidence="5 6">
    <name type="scientific">Roseovarius litoreus</name>
    <dbReference type="NCBI Taxonomy" id="1155722"/>
    <lineage>
        <taxon>Bacteria</taxon>
        <taxon>Pseudomonadati</taxon>
        <taxon>Pseudomonadota</taxon>
        <taxon>Alphaproteobacteria</taxon>
        <taxon>Rhodobacterales</taxon>
        <taxon>Roseobacteraceae</taxon>
        <taxon>Roseovarius</taxon>
    </lineage>
</organism>
<dbReference type="SMART" id="SM00895">
    <property type="entry name" value="FCD"/>
    <property type="match status" value="1"/>
</dbReference>
<dbReference type="PROSITE" id="PS50949">
    <property type="entry name" value="HTH_GNTR"/>
    <property type="match status" value="1"/>
</dbReference>
<protein>
    <submittedName>
        <fullName evidence="5">Transcriptional regulator, GntR family</fullName>
    </submittedName>
</protein>
<sequence>MNALADQKLGAADIAALIRREISKGSLQLHDRLPPERVLSETYGAARGTIRKALTHLEKEGFVETRAGSGTYVVHKPDETSTNAIRNATPLELMDTRFALEPHICRLAVLHGRHADFDRMEDLCNRMEECLDDPVAFSEADTDFHRALAECTRNGLLIWILDQIANVRSEDDWTRMRHLTLDSRTIGIYNVQHRQILNAVRTREPERAANIMKEHLETARLSLTRASET</sequence>
<dbReference type="SUPFAM" id="SSF46785">
    <property type="entry name" value="Winged helix' DNA-binding domain"/>
    <property type="match status" value="1"/>
</dbReference>
<evidence type="ECO:0000313" key="5">
    <source>
        <dbReference type="EMBL" id="SHL39336.1"/>
    </source>
</evidence>
<keyword evidence="1" id="KW-0805">Transcription regulation</keyword>
<dbReference type="PANTHER" id="PTHR43537:SF5">
    <property type="entry name" value="UXU OPERON TRANSCRIPTIONAL REGULATOR"/>
    <property type="match status" value="1"/>
</dbReference>
<dbReference type="EMBL" id="FRCB01000001">
    <property type="protein sequence ID" value="SHL39336.1"/>
    <property type="molecule type" value="Genomic_DNA"/>
</dbReference>
<evidence type="ECO:0000259" key="4">
    <source>
        <dbReference type="PROSITE" id="PS50949"/>
    </source>
</evidence>
<dbReference type="GO" id="GO:0003677">
    <property type="term" value="F:DNA binding"/>
    <property type="evidence" value="ECO:0007669"/>
    <property type="project" value="UniProtKB-KW"/>
</dbReference>
<dbReference type="PRINTS" id="PR00035">
    <property type="entry name" value="HTHGNTR"/>
</dbReference>
<evidence type="ECO:0000256" key="3">
    <source>
        <dbReference type="ARBA" id="ARBA00023163"/>
    </source>
</evidence>
<name>A0A1M7A9M2_9RHOB</name>
<dbReference type="InterPro" id="IPR011711">
    <property type="entry name" value="GntR_C"/>
</dbReference>
<reference evidence="5 6" key="1">
    <citation type="submission" date="2016-11" db="EMBL/GenBank/DDBJ databases">
        <authorList>
            <person name="Varghese N."/>
            <person name="Submissions S."/>
        </authorList>
    </citation>
    <scope>NUCLEOTIDE SEQUENCE [LARGE SCALE GENOMIC DNA]</scope>
    <source>
        <strain evidence="5 6">DSM 28249</strain>
    </source>
</reference>
<gene>
    <name evidence="5" type="ORF">SAMN05443432_101353</name>
</gene>
<dbReference type="Pfam" id="PF07729">
    <property type="entry name" value="FCD"/>
    <property type="match status" value="1"/>
</dbReference>
<dbReference type="CDD" id="cd07377">
    <property type="entry name" value="WHTH_GntR"/>
    <property type="match status" value="1"/>
</dbReference>
<dbReference type="Pfam" id="PF00392">
    <property type="entry name" value="GntR"/>
    <property type="match status" value="1"/>
</dbReference>
<keyword evidence="2" id="KW-0238">DNA-binding</keyword>
<dbReference type="SMART" id="SM00345">
    <property type="entry name" value="HTH_GNTR"/>
    <property type="match status" value="1"/>
</dbReference>
<dbReference type="SUPFAM" id="SSF48008">
    <property type="entry name" value="GntR ligand-binding domain-like"/>
    <property type="match status" value="1"/>
</dbReference>
<dbReference type="InterPro" id="IPR008920">
    <property type="entry name" value="TF_FadR/GntR_C"/>
</dbReference>
<dbReference type="GO" id="GO:0003700">
    <property type="term" value="F:DNA-binding transcription factor activity"/>
    <property type="evidence" value="ECO:0007669"/>
    <property type="project" value="InterPro"/>
</dbReference>